<proteinExistence type="predicted"/>
<comment type="caution">
    <text evidence="1">The sequence shown here is derived from an EMBL/GenBank/DDBJ whole genome shotgun (WGS) entry which is preliminary data.</text>
</comment>
<dbReference type="Proteomes" id="UP001164286">
    <property type="component" value="Unassembled WGS sequence"/>
</dbReference>
<sequence>MSDSAKYTMLGFFRTPDDYEDDPNPMTKWRHEATRSMDLIFQARTLQNWSEAIESAMQSTIGKETTNILAVINEKGDELNAVDKWCTLSLRTGGDDVTRFVTLTDDDVEWVPIKRFFDDLITTARKVEREVDRDTKLSDLFPSAALMEGGKEQACRSWVLSVLNVDKDDPKASIVLSDLAEGRLSKGLGDLVECFEGMVGRKAKDPHKITDAEFQAYFASATANITVNREDELAAAEAALYIHPKTKTTKAVSPRMTIPTLVQETGKRVRILSAPRRSWAARRSQCRRLLYRNEAVVFFFGACNLSGPNIIARGVCATVGLWRNLGSLRFALSSSQNLGGYRTILCLRFLKHTGKCHNQDFGLQFDFTYLMSSPSPHSPKHIPMVTIGPVYVEPREMRSKLPYTRTTLCPKRPKAKGRPPRRRRLQFPETIFYEIASHADPLSMFRMMACSRSMRAGAQRALHDELNEGIAIVTDHSWPSDDMIFAQVNQNELYGEDRRLGLEEHNADFDGLIAAYSKALSLLRGVTIEARDDDGHAGWRQLWLLGPKLEQLELHITDRYTHAVSAGVLSIRDDWTSCDGPQTPVFAALTSLTLCTTARCLQHLEYLLPYIPYLRHLTISSPPYSPSDHTHLPTLRSYSLAHLEDVHVTGCGLVGTKQVGLYLWTSWLPSTPTLRRLAVCSPQVPSIPLHFTSKTSPSRLSSRLPTQLQQIIFDEINTEDFVQALPDIRRLWIDVLCFQNIRNLVFERTKLRYKASYPLLEMMSDQVSPPSAQSPGSTGACSRSRCQKAALTHSSRLTGPPCSTSSANTPLFISYNGSTRTISSTIRSALNSYLRRSKRASYAANSVEQAHTAGDRSRLVWTGFRILPFLKWCCRGARWI</sequence>
<organism evidence="1 2">
    <name type="scientific">Dioszegia hungarica</name>
    <dbReference type="NCBI Taxonomy" id="4972"/>
    <lineage>
        <taxon>Eukaryota</taxon>
        <taxon>Fungi</taxon>
        <taxon>Dikarya</taxon>
        <taxon>Basidiomycota</taxon>
        <taxon>Agaricomycotina</taxon>
        <taxon>Tremellomycetes</taxon>
        <taxon>Tremellales</taxon>
        <taxon>Bulleribasidiaceae</taxon>
        <taxon>Dioszegia</taxon>
    </lineage>
</organism>
<protein>
    <submittedName>
        <fullName evidence="1">Uncharacterized protein</fullName>
    </submittedName>
</protein>
<dbReference type="GeneID" id="77727016"/>
<name>A0AA38LX58_9TREE</name>
<dbReference type="EMBL" id="JAKWFO010000001">
    <property type="protein sequence ID" value="KAI9639285.1"/>
    <property type="molecule type" value="Genomic_DNA"/>
</dbReference>
<keyword evidence="2" id="KW-1185">Reference proteome</keyword>
<evidence type="ECO:0000313" key="1">
    <source>
        <dbReference type="EMBL" id="KAI9639285.1"/>
    </source>
</evidence>
<accession>A0AA38LX58</accession>
<reference evidence="1" key="1">
    <citation type="journal article" date="2022" name="G3 (Bethesda)">
        <title>High quality genome of the basidiomycete yeast Dioszegia hungarica PDD-24b-2 isolated from cloud water.</title>
        <authorList>
            <person name="Jarrige D."/>
            <person name="Haridas S."/>
            <person name="Bleykasten-Grosshans C."/>
            <person name="Joly M."/>
            <person name="Nadalig T."/>
            <person name="Sancelme M."/>
            <person name="Vuilleumier S."/>
            <person name="Grigoriev I.V."/>
            <person name="Amato P."/>
            <person name="Bringel F."/>
        </authorList>
    </citation>
    <scope>NUCLEOTIDE SEQUENCE</scope>
    <source>
        <strain evidence="1">PDD-24b-2</strain>
    </source>
</reference>
<evidence type="ECO:0000313" key="2">
    <source>
        <dbReference type="Proteomes" id="UP001164286"/>
    </source>
</evidence>
<dbReference type="AlphaFoldDB" id="A0AA38LX58"/>
<gene>
    <name evidence="1" type="ORF">MKK02DRAFT_29382</name>
</gene>
<dbReference type="SUPFAM" id="SSF52047">
    <property type="entry name" value="RNI-like"/>
    <property type="match status" value="1"/>
</dbReference>
<dbReference type="RefSeq" id="XP_052949062.1">
    <property type="nucleotide sequence ID" value="XM_053087811.1"/>
</dbReference>